<proteinExistence type="predicted"/>
<keyword evidence="4" id="KW-0245">EGF-like domain</keyword>
<evidence type="ECO:0000256" key="21">
    <source>
        <dbReference type="ARBA" id="ARBA00047899"/>
    </source>
</evidence>
<dbReference type="CDD" id="cd01098">
    <property type="entry name" value="PAN_AP_plant"/>
    <property type="match status" value="1"/>
</dbReference>
<feature type="domain" description="Bulb-type lectin" evidence="28">
    <location>
        <begin position="27"/>
        <end position="145"/>
    </location>
</feature>
<evidence type="ECO:0000256" key="9">
    <source>
        <dbReference type="ARBA" id="ARBA00022729"/>
    </source>
</evidence>
<evidence type="ECO:0000313" key="31">
    <source>
        <dbReference type="Proteomes" id="UP000655225"/>
    </source>
</evidence>
<dbReference type="PROSITE" id="PS50927">
    <property type="entry name" value="BULB_LECTIN"/>
    <property type="match status" value="1"/>
</dbReference>
<comment type="subcellular location">
    <subcellularLocation>
        <location evidence="1">Membrane</location>
        <topology evidence="1">Single-pass type I membrane protein</topology>
    </subcellularLocation>
</comment>
<dbReference type="Gene3D" id="1.10.510.10">
    <property type="entry name" value="Transferase(Phosphotransferase) domain 1"/>
    <property type="match status" value="1"/>
</dbReference>
<evidence type="ECO:0000256" key="24">
    <source>
        <dbReference type="PROSITE-ProRule" id="PRU10141"/>
    </source>
</evidence>
<dbReference type="FunFam" id="1.10.510.10:FF:000248">
    <property type="entry name" value="S-receptor-like kinase 5"/>
    <property type="match status" value="1"/>
</dbReference>
<dbReference type="Pfam" id="PF00069">
    <property type="entry name" value="Pkinase"/>
    <property type="match status" value="1"/>
</dbReference>
<dbReference type="SMART" id="SM00220">
    <property type="entry name" value="S_TKc"/>
    <property type="match status" value="1"/>
</dbReference>
<dbReference type="PANTHER" id="PTHR47976">
    <property type="entry name" value="G-TYPE LECTIN S-RECEPTOR-LIKE SERINE/THREONINE-PROTEIN KINASE SD2-5"/>
    <property type="match status" value="1"/>
</dbReference>
<dbReference type="GO" id="GO:0005524">
    <property type="term" value="F:ATP binding"/>
    <property type="evidence" value="ECO:0007669"/>
    <property type="project" value="UniProtKB-UniRule"/>
</dbReference>
<dbReference type="Gene3D" id="2.90.10.10">
    <property type="entry name" value="Bulb-type lectin domain"/>
    <property type="match status" value="1"/>
</dbReference>
<dbReference type="InterPro" id="IPR017441">
    <property type="entry name" value="Protein_kinase_ATP_BS"/>
</dbReference>
<keyword evidence="16 25" id="KW-1133">Transmembrane helix</keyword>
<evidence type="ECO:0000256" key="8">
    <source>
        <dbReference type="ARBA" id="ARBA00022723"/>
    </source>
</evidence>
<keyword evidence="13" id="KW-0418">Kinase</keyword>
<dbReference type="Pfam" id="PF03101">
    <property type="entry name" value="FAR1"/>
    <property type="match status" value="1"/>
</dbReference>
<feature type="transmembrane region" description="Helical" evidence="25">
    <location>
        <begin position="51"/>
        <end position="72"/>
    </location>
</feature>
<evidence type="ECO:0000256" key="12">
    <source>
        <dbReference type="ARBA" id="ARBA00022771"/>
    </source>
</evidence>
<evidence type="ECO:0000256" key="3">
    <source>
        <dbReference type="ARBA" id="ARBA00022527"/>
    </source>
</evidence>
<evidence type="ECO:0000256" key="11">
    <source>
        <dbReference type="ARBA" id="ARBA00022741"/>
    </source>
</evidence>
<evidence type="ECO:0000256" key="19">
    <source>
        <dbReference type="ARBA" id="ARBA00023170"/>
    </source>
</evidence>
<dbReference type="CDD" id="cd14066">
    <property type="entry name" value="STKc_IRAK"/>
    <property type="match status" value="1"/>
</dbReference>
<keyword evidence="18" id="KW-1015">Disulfide bond</keyword>
<feature type="chain" id="PRO_5033046955" description="non-specific serine/threonine protein kinase" evidence="26">
    <location>
        <begin position="18"/>
        <end position="1331"/>
    </location>
</feature>
<dbReference type="GO" id="GO:0030246">
    <property type="term" value="F:carbohydrate binding"/>
    <property type="evidence" value="ECO:0007669"/>
    <property type="project" value="UniProtKB-KW"/>
</dbReference>
<dbReference type="SUPFAM" id="SSF56112">
    <property type="entry name" value="Protein kinase-like (PK-like)"/>
    <property type="match status" value="1"/>
</dbReference>
<keyword evidence="20" id="KW-0325">Glycoprotein</keyword>
<evidence type="ECO:0000259" key="28">
    <source>
        <dbReference type="PROSITE" id="PS50927"/>
    </source>
</evidence>
<dbReference type="InterPro" id="IPR011009">
    <property type="entry name" value="Kinase-like_dom_sf"/>
</dbReference>
<organism evidence="30 31">
    <name type="scientific">Tetracentron sinense</name>
    <name type="common">Spur-leaf</name>
    <dbReference type="NCBI Taxonomy" id="13715"/>
    <lineage>
        <taxon>Eukaryota</taxon>
        <taxon>Viridiplantae</taxon>
        <taxon>Streptophyta</taxon>
        <taxon>Embryophyta</taxon>
        <taxon>Tracheophyta</taxon>
        <taxon>Spermatophyta</taxon>
        <taxon>Magnoliopsida</taxon>
        <taxon>Trochodendrales</taxon>
        <taxon>Trochodendraceae</taxon>
        <taxon>Tetracentron</taxon>
    </lineage>
</organism>
<comment type="caution">
    <text evidence="30">The sequence shown here is derived from an EMBL/GenBank/DDBJ whole genome shotgun (WGS) entry which is preliminary data.</text>
</comment>
<evidence type="ECO:0000256" key="17">
    <source>
        <dbReference type="ARBA" id="ARBA00023136"/>
    </source>
</evidence>
<evidence type="ECO:0000256" key="6">
    <source>
        <dbReference type="ARBA" id="ARBA00022679"/>
    </source>
</evidence>
<keyword evidence="17 25" id="KW-0472">Membrane</keyword>
<keyword evidence="19" id="KW-0675">Receptor</keyword>
<keyword evidence="15 24" id="KW-0067">ATP-binding</keyword>
<comment type="catalytic activity">
    <reaction evidence="21">
        <text>L-threonyl-[protein] + ATP = O-phospho-L-threonyl-[protein] + ADP + H(+)</text>
        <dbReference type="Rhea" id="RHEA:46608"/>
        <dbReference type="Rhea" id="RHEA-COMP:11060"/>
        <dbReference type="Rhea" id="RHEA-COMP:11605"/>
        <dbReference type="ChEBI" id="CHEBI:15378"/>
        <dbReference type="ChEBI" id="CHEBI:30013"/>
        <dbReference type="ChEBI" id="CHEBI:30616"/>
        <dbReference type="ChEBI" id="CHEBI:61977"/>
        <dbReference type="ChEBI" id="CHEBI:456216"/>
        <dbReference type="EC" id="2.7.11.1"/>
    </reaction>
</comment>
<feature type="domain" description="SWIM-type" evidence="29">
    <location>
        <begin position="1202"/>
        <end position="1238"/>
    </location>
</feature>
<dbReference type="PANTHER" id="PTHR47976:SF1">
    <property type="entry name" value="G-TYPE LECTIN S-RECEPTOR-LIKE SERINE_THREONINE-PROTEIN KINASE SD2-5"/>
    <property type="match status" value="1"/>
</dbReference>
<keyword evidence="9 26" id="KW-0732">Signal</keyword>
<evidence type="ECO:0000256" key="13">
    <source>
        <dbReference type="ARBA" id="ARBA00022777"/>
    </source>
</evidence>
<dbReference type="EMBL" id="JABCRI010000462">
    <property type="protein sequence ID" value="KAF8369841.1"/>
    <property type="molecule type" value="Genomic_DNA"/>
</dbReference>
<keyword evidence="5" id="KW-0597">Phosphoprotein</keyword>
<evidence type="ECO:0000256" key="20">
    <source>
        <dbReference type="ARBA" id="ARBA00023180"/>
    </source>
</evidence>
<dbReference type="InterPro" id="IPR058778">
    <property type="entry name" value="HTH_FAR1-11-like"/>
</dbReference>
<keyword evidence="14" id="KW-0862">Zinc</keyword>
<evidence type="ECO:0000256" key="7">
    <source>
        <dbReference type="ARBA" id="ARBA00022692"/>
    </source>
</evidence>
<name>A0A835CXY0_TETSI</name>
<evidence type="ECO:0000256" key="26">
    <source>
        <dbReference type="SAM" id="SignalP"/>
    </source>
</evidence>
<dbReference type="PROSITE" id="PS00107">
    <property type="entry name" value="PROTEIN_KINASE_ATP"/>
    <property type="match status" value="1"/>
</dbReference>
<dbReference type="Pfam" id="PF01453">
    <property type="entry name" value="B_lectin"/>
    <property type="match status" value="1"/>
</dbReference>
<dbReference type="FunFam" id="2.90.10.10:FF:000008">
    <property type="entry name" value="Serine/threonine-protein kinase"/>
    <property type="match status" value="1"/>
</dbReference>
<dbReference type="InterPro" id="IPR036426">
    <property type="entry name" value="Bulb-type_lectin_dom_sf"/>
</dbReference>
<evidence type="ECO:0000256" key="23">
    <source>
        <dbReference type="PROSITE-ProRule" id="PRU00325"/>
    </source>
</evidence>
<keyword evidence="7 25" id="KW-0812">Transmembrane</keyword>
<dbReference type="InterPro" id="IPR006564">
    <property type="entry name" value="Znf_PMZ"/>
</dbReference>
<keyword evidence="8" id="KW-0479">Metal-binding</keyword>
<dbReference type="OrthoDB" id="1668230at2759"/>
<reference evidence="30 31" key="1">
    <citation type="submission" date="2020-04" db="EMBL/GenBank/DDBJ databases">
        <title>Plant Genome Project.</title>
        <authorList>
            <person name="Zhang R.-G."/>
        </authorList>
    </citation>
    <scope>NUCLEOTIDE SEQUENCE [LARGE SCALE GENOMIC DNA]</scope>
    <source>
        <strain evidence="30">YNK0</strain>
        <tissue evidence="30">Leaf</tissue>
    </source>
</reference>
<evidence type="ECO:0000256" key="22">
    <source>
        <dbReference type="ARBA" id="ARBA00048679"/>
    </source>
</evidence>
<dbReference type="Proteomes" id="UP000655225">
    <property type="component" value="Unassembled WGS sequence"/>
</dbReference>
<evidence type="ECO:0000256" key="10">
    <source>
        <dbReference type="ARBA" id="ARBA00022734"/>
    </source>
</evidence>
<dbReference type="Pfam" id="PF26175">
    <property type="entry name" value="HTH_FAR1"/>
    <property type="match status" value="1"/>
</dbReference>
<evidence type="ECO:0000256" key="2">
    <source>
        <dbReference type="ARBA" id="ARBA00012513"/>
    </source>
</evidence>
<dbReference type="FunFam" id="3.30.200.20:FF:000178">
    <property type="entry name" value="serine/threonine-protein kinase PBS1-like"/>
    <property type="match status" value="1"/>
</dbReference>
<dbReference type="InterPro" id="IPR000719">
    <property type="entry name" value="Prot_kinase_dom"/>
</dbReference>
<dbReference type="EC" id="2.7.11.1" evidence="2"/>
<keyword evidence="12 23" id="KW-0863">Zinc-finger</keyword>
<keyword evidence="31" id="KW-1185">Reference proteome</keyword>
<sequence length="1331" mass="149247">MGSVCLFILLLSETCIASIQSVGQIKPGFQGSQMTYIDNDGLFLLSNSSNFAFGFLTTPSITLFLLVVIHMGSSSVVWTANRGSLVKNSDKFVFADNGNVYLEKDDSMVWSTNTADKGVTAMELQDSGNLVLLGNDGKPLWQSFSHPTDTLLSDQNFFDGMRLVSDPNANNLSYYLEIKSGDMILYGGFQTPQPYWSMAKETRKTINKVGGEVTSASLTSNSWRFYDLNETLLWQFIFSENTDPNLTWSAVLGTDGHISFYNLQNGGSNGAEPKKIPQDSCSTPEPCDPYNICNGDKRCQCPAVLSSRPNCKPGTVSSCNSSNGGSVELLNVGDGLNYFALDFVPPHSKSDLNGCKGVCLSNCSCLALFFENSSENCFLFDQLGSLQQSGQGSTRFVSYIKVLSNGDHGLNPGGEGSSSGQKHFPIIVIIAVVTVLVIVCLLYLGFRFIWRKKRLPASPQGASEEDNFLENLSGMPIRFSYMDLQTATNNFSVKLGQGGFGSVYQGVLPDGTRIAVKQLEGIGQGKKEFRAEVSIIGSIHHVHLVRLKGFCAEGTHRLLVYEYMANGSLDRWIFKSNSEGFILDWETRFNIAVGTAKGLAYLHEDCDVKIVHCDIKPENVLLDDNYLAKVSDFGLAKLMTREQSHVFTTLRGTRGYLAPEWITNYAISEKSDVYSFGMVLLEIIRGRKNFDPAESSEKAHFPSYAFKMMQEGKLREILDSKLKIEEEDERVFTAIKVALWCIQEDMQLRPSMTKVVQMLEGLCPVPLPPTTSHMGSRFFSNFFKSISEEGTSSGPSDCNSDAYLSAIQPLFTERLLDLLDQDIGNDEEVQHAENVLSESIVISIGQVFNNDDLAHEYYCTFAKNYGFSVRRQRTYKRDGENGIIYKRDFVCHRAGLPRQKNSDNGKDSRERKSSCCGCAAHMSVSLHVEGDLTSWRVISFSNDHNHELLDQHEVRSLPAYRSISEYYRSRLLTFATTGMCVKEMMRLLEIKQQVKVGCLPFTQKDVRNFLNNSKNIDRDNDATKLVLMCKKMKDNDDDFKYDYTVDGENKLEHIAWSHGTSVYGYRHYGDVVVFDTTYRLNAYGMYVGIWVGVNNHGRSESINSFIKRFVSAQTLLTDFIERVSVVVELRDQVGEQQTMQQKYLNVNLKTATPIEEHASKVLTPYEFDLFQQEIVAAFQYATIQIGVESWIVRYHSKQEGGRKVTFKNEDKMICCSCRGFEFVGIICRHSLSVLLKEMEPISIVEDIKVCDTSNDLETNLVDIPPTISILNPNHSITKGRSKEKRPKGGVELAKKLRYCKVPTCGKTGHDKRNCPELKKLREIEEVSTFYS</sequence>
<dbReference type="GO" id="GO:0008270">
    <property type="term" value="F:zinc ion binding"/>
    <property type="evidence" value="ECO:0007669"/>
    <property type="project" value="UniProtKB-KW"/>
</dbReference>
<evidence type="ECO:0000256" key="14">
    <source>
        <dbReference type="ARBA" id="ARBA00022833"/>
    </source>
</evidence>
<dbReference type="PROSITE" id="PS50966">
    <property type="entry name" value="ZF_SWIM"/>
    <property type="match status" value="1"/>
</dbReference>
<evidence type="ECO:0000256" key="5">
    <source>
        <dbReference type="ARBA" id="ARBA00022553"/>
    </source>
</evidence>
<evidence type="ECO:0000256" key="25">
    <source>
        <dbReference type="SAM" id="Phobius"/>
    </source>
</evidence>
<feature type="binding site" evidence="24">
    <location>
        <position position="517"/>
    </location>
    <ligand>
        <name>ATP</name>
        <dbReference type="ChEBI" id="CHEBI:30616"/>
    </ligand>
</feature>
<keyword evidence="6" id="KW-0808">Transferase</keyword>
<keyword evidence="10" id="KW-0430">Lectin</keyword>
<dbReference type="GO" id="GO:0016020">
    <property type="term" value="C:membrane"/>
    <property type="evidence" value="ECO:0007669"/>
    <property type="project" value="UniProtKB-SubCell"/>
</dbReference>
<dbReference type="InterPro" id="IPR001480">
    <property type="entry name" value="Bulb-type_lectin_dom"/>
</dbReference>
<dbReference type="GO" id="GO:0004674">
    <property type="term" value="F:protein serine/threonine kinase activity"/>
    <property type="evidence" value="ECO:0007669"/>
    <property type="project" value="UniProtKB-KW"/>
</dbReference>
<evidence type="ECO:0000256" key="4">
    <source>
        <dbReference type="ARBA" id="ARBA00022536"/>
    </source>
</evidence>
<evidence type="ECO:0000256" key="16">
    <source>
        <dbReference type="ARBA" id="ARBA00022989"/>
    </source>
</evidence>
<evidence type="ECO:0000256" key="1">
    <source>
        <dbReference type="ARBA" id="ARBA00004479"/>
    </source>
</evidence>
<evidence type="ECO:0000313" key="30">
    <source>
        <dbReference type="EMBL" id="KAF8369841.1"/>
    </source>
</evidence>
<gene>
    <name evidence="30" type="ORF">HHK36_032136</name>
</gene>
<dbReference type="SMART" id="SM00575">
    <property type="entry name" value="ZnF_PMZ"/>
    <property type="match status" value="1"/>
</dbReference>
<dbReference type="SUPFAM" id="SSF51110">
    <property type="entry name" value="alpha-D-mannose-specific plant lectins"/>
    <property type="match status" value="1"/>
</dbReference>
<dbReference type="InterPro" id="IPR051343">
    <property type="entry name" value="G-type_lectin_kinases/EP1-like"/>
</dbReference>
<keyword evidence="11 24" id="KW-0547">Nucleotide-binding</keyword>
<accession>A0A835CXY0</accession>
<evidence type="ECO:0000259" key="29">
    <source>
        <dbReference type="PROSITE" id="PS50966"/>
    </source>
</evidence>
<dbReference type="InterPro" id="IPR008271">
    <property type="entry name" value="Ser/Thr_kinase_AS"/>
</dbReference>
<keyword evidence="3" id="KW-0723">Serine/threonine-protein kinase</keyword>
<dbReference type="SMART" id="SM00108">
    <property type="entry name" value="B_lectin"/>
    <property type="match status" value="1"/>
</dbReference>
<evidence type="ECO:0000259" key="27">
    <source>
        <dbReference type="PROSITE" id="PS50011"/>
    </source>
</evidence>
<dbReference type="Pfam" id="PF04434">
    <property type="entry name" value="SWIM"/>
    <property type="match status" value="1"/>
</dbReference>
<dbReference type="InterPro" id="IPR004330">
    <property type="entry name" value="FAR1_DNA_bnd_dom"/>
</dbReference>
<dbReference type="InterPro" id="IPR007527">
    <property type="entry name" value="Znf_SWIM"/>
</dbReference>
<feature type="domain" description="Protein kinase" evidence="27">
    <location>
        <begin position="489"/>
        <end position="762"/>
    </location>
</feature>
<evidence type="ECO:0000256" key="15">
    <source>
        <dbReference type="ARBA" id="ARBA00022840"/>
    </source>
</evidence>
<dbReference type="PROSITE" id="PS00108">
    <property type="entry name" value="PROTEIN_KINASE_ST"/>
    <property type="match status" value="1"/>
</dbReference>
<feature type="transmembrane region" description="Helical" evidence="25">
    <location>
        <begin position="426"/>
        <end position="450"/>
    </location>
</feature>
<dbReference type="PROSITE" id="PS50011">
    <property type="entry name" value="PROTEIN_KINASE_DOM"/>
    <property type="match status" value="1"/>
</dbReference>
<protein>
    <recommendedName>
        <fullName evidence="2">non-specific serine/threonine protein kinase</fullName>
        <ecNumber evidence="2">2.7.11.1</ecNumber>
    </recommendedName>
</protein>
<dbReference type="Gene3D" id="3.30.200.20">
    <property type="entry name" value="Phosphorylase Kinase, domain 1"/>
    <property type="match status" value="1"/>
</dbReference>
<dbReference type="CDD" id="cd00028">
    <property type="entry name" value="B_lectin"/>
    <property type="match status" value="1"/>
</dbReference>
<feature type="signal peptide" evidence="26">
    <location>
        <begin position="1"/>
        <end position="17"/>
    </location>
</feature>
<comment type="catalytic activity">
    <reaction evidence="22">
        <text>L-seryl-[protein] + ATP = O-phospho-L-seryl-[protein] + ADP + H(+)</text>
        <dbReference type="Rhea" id="RHEA:17989"/>
        <dbReference type="Rhea" id="RHEA-COMP:9863"/>
        <dbReference type="Rhea" id="RHEA-COMP:11604"/>
        <dbReference type="ChEBI" id="CHEBI:15378"/>
        <dbReference type="ChEBI" id="CHEBI:29999"/>
        <dbReference type="ChEBI" id="CHEBI:30616"/>
        <dbReference type="ChEBI" id="CHEBI:83421"/>
        <dbReference type="ChEBI" id="CHEBI:456216"/>
        <dbReference type="EC" id="2.7.11.1"/>
    </reaction>
</comment>
<evidence type="ECO:0000256" key="18">
    <source>
        <dbReference type="ARBA" id="ARBA00023157"/>
    </source>
</evidence>